<dbReference type="AlphaFoldDB" id="A0A6A8A4Y1"/>
<organism evidence="2 3">
    <name type="scientific">Endobacterium cereale</name>
    <dbReference type="NCBI Taxonomy" id="2663029"/>
    <lineage>
        <taxon>Bacteria</taxon>
        <taxon>Pseudomonadati</taxon>
        <taxon>Pseudomonadota</taxon>
        <taxon>Alphaproteobacteria</taxon>
        <taxon>Hyphomicrobiales</taxon>
        <taxon>Rhizobiaceae</taxon>
        <taxon>Endobacterium</taxon>
    </lineage>
</organism>
<gene>
    <name evidence="2" type="ORF">GAO09_02055</name>
</gene>
<dbReference type="EMBL" id="WIXI01000022">
    <property type="protein sequence ID" value="MQY44857.1"/>
    <property type="molecule type" value="Genomic_DNA"/>
</dbReference>
<comment type="caution">
    <text evidence="2">The sequence shown here is derived from an EMBL/GenBank/DDBJ whole genome shotgun (WGS) entry which is preliminary data.</text>
</comment>
<evidence type="ECO:0000256" key="1">
    <source>
        <dbReference type="SAM" id="SignalP"/>
    </source>
</evidence>
<reference evidence="2 3" key="1">
    <citation type="submission" date="2019-11" db="EMBL/GenBank/DDBJ databases">
        <title>Genome analysis of Rhizobacterium cereale a novel genus and species isolated from maize roots in North Spain.</title>
        <authorList>
            <person name="Menendez E."/>
            <person name="Flores-Felix J.D."/>
            <person name="Ramirez-Bahena M.-H."/>
            <person name="Igual J.M."/>
            <person name="Garcia-Fraile P."/>
            <person name="Peix A."/>
            <person name="Velazquez E."/>
        </authorList>
    </citation>
    <scope>NUCLEOTIDE SEQUENCE [LARGE SCALE GENOMIC DNA]</scope>
    <source>
        <strain evidence="2 3">RZME27</strain>
    </source>
</reference>
<keyword evidence="1" id="KW-0732">Signal</keyword>
<feature type="signal peptide" evidence="1">
    <location>
        <begin position="1"/>
        <end position="23"/>
    </location>
</feature>
<feature type="chain" id="PRO_5025331001" evidence="1">
    <location>
        <begin position="24"/>
        <end position="115"/>
    </location>
</feature>
<sequence>MFKGAWILPLVMVLVLLPALAMAQDRSPVFKDLPGVVPEKSRVTADNGGEGDSVRCESGVGYVRNYRGWRNDAFGRDFPTQVYRCESNGFTYTGTDLPPNRPWVPGLNPQFLPEN</sequence>
<evidence type="ECO:0000313" key="2">
    <source>
        <dbReference type="EMBL" id="MQY44857.1"/>
    </source>
</evidence>
<evidence type="ECO:0000313" key="3">
    <source>
        <dbReference type="Proteomes" id="UP000435138"/>
    </source>
</evidence>
<dbReference type="RefSeq" id="WP_153352383.1">
    <property type="nucleotide sequence ID" value="NZ_JAYKOO010000003.1"/>
</dbReference>
<accession>A0A6A8A4Y1</accession>
<protein>
    <submittedName>
        <fullName evidence="2">Uncharacterized protein</fullName>
    </submittedName>
</protein>
<keyword evidence="3" id="KW-1185">Reference proteome</keyword>
<dbReference type="Proteomes" id="UP000435138">
    <property type="component" value="Unassembled WGS sequence"/>
</dbReference>
<name>A0A6A8A4Y1_9HYPH</name>
<proteinExistence type="predicted"/>